<dbReference type="EMBL" id="UAVU01000003">
    <property type="protein sequence ID" value="SQA98689.1"/>
    <property type="molecule type" value="Genomic_DNA"/>
</dbReference>
<accession>A0A2X2VAS2</accession>
<dbReference type="Proteomes" id="UP000251197">
    <property type="component" value="Unassembled WGS sequence"/>
</dbReference>
<reference evidence="1 2" key="1">
    <citation type="submission" date="2018-06" db="EMBL/GenBank/DDBJ databases">
        <authorList>
            <consortium name="Pathogen Informatics"/>
            <person name="Doyle S."/>
        </authorList>
    </citation>
    <scope>NUCLEOTIDE SEQUENCE [LARGE SCALE GENOMIC DNA]</scope>
    <source>
        <strain evidence="1 2">NCTC12120</strain>
    </source>
</reference>
<dbReference type="AlphaFoldDB" id="A0A2X2VAS2"/>
<protein>
    <submittedName>
        <fullName evidence="1">Uncharacterized protein</fullName>
    </submittedName>
</protein>
<evidence type="ECO:0000313" key="1">
    <source>
        <dbReference type="EMBL" id="SQA98689.1"/>
    </source>
</evidence>
<sequence length="67" mass="7493">MRREIYPGRDNTACGEKVLPKTVISLLRLCFYLNRVSEVMMGYAKAALFGGLNVGIAKTIRRGRVCD</sequence>
<name>A0A2X2VAS2_9ENTR</name>
<proteinExistence type="predicted"/>
<evidence type="ECO:0000313" key="2">
    <source>
        <dbReference type="Proteomes" id="UP000251197"/>
    </source>
</evidence>
<gene>
    <name evidence="1" type="ORF">NCTC12120_02585</name>
</gene>
<organism evidence="1 2">
    <name type="scientific">Cedecea neteri</name>
    <dbReference type="NCBI Taxonomy" id="158822"/>
    <lineage>
        <taxon>Bacteria</taxon>
        <taxon>Pseudomonadati</taxon>
        <taxon>Pseudomonadota</taxon>
        <taxon>Gammaproteobacteria</taxon>
        <taxon>Enterobacterales</taxon>
        <taxon>Enterobacteriaceae</taxon>
        <taxon>Cedecea</taxon>
    </lineage>
</organism>